<evidence type="ECO:0000256" key="11">
    <source>
        <dbReference type="ARBA" id="ARBA00023128"/>
    </source>
</evidence>
<comment type="catalytic activity">
    <reaction evidence="12">
        <text>(R)-lactate + 2 Fe(III)-[cytochrome c] = 2 Fe(II)-[cytochrome c] + pyruvate + 2 H(+)</text>
        <dbReference type="Rhea" id="RHEA:13521"/>
        <dbReference type="Rhea" id="RHEA-COMP:10350"/>
        <dbReference type="Rhea" id="RHEA-COMP:14399"/>
        <dbReference type="ChEBI" id="CHEBI:15361"/>
        <dbReference type="ChEBI" id="CHEBI:15378"/>
        <dbReference type="ChEBI" id="CHEBI:16004"/>
        <dbReference type="ChEBI" id="CHEBI:29033"/>
        <dbReference type="ChEBI" id="CHEBI:29034"/>
        <dbReference type="EC" id="1.1.2.4"/>
    </reaction>
</comment>
<dbReference type="InterPro" id="IPR004113">
    <property type="entry name" value="FAD-bd_oxidored_4_C"/>
</dbReference>
<keyword evidence="11" id="KW-0496">Mitochondrion</keyword>
<dbReference type="Proteomes" id="UP000308199">
    <property type="component" value="Unassembled WGS sequence"/>
</dbReference>
<dbReference type="FunFam" id="3.30.70.2740:FF:000001">
    <property type="entry name" value="D-lactate dehydrogenase mitochondrial"/>
    <property type="match status" value="1"/>
</dbReference>
<proteinExistence type="inferred from homology"/>
<comment type="similarity">
    <text evidence="13">Belongs to the BMT2 family.</text>
</comment>
<keyword evidence="7 13" id="KW-0949">S-adenosyl-L-methionine</keyword>
<evidence type="ECO:0000256" key="4">
    <source>
        <dbReference type="ARBA" id="ARBA00022603"/>
    </source>
</evidence>
<evidence type="ECO:0000256" key="1">
    <source>
        <dbReference type="ARBA" id="ARBA00001974"/>
    </source>
</evidence>
<feature type="region of interest" description="Disordered" evidence="14">
    <location>
        <begin position="310"/>
        <end position="329"/>
    </location>
</feature>
<evidence type="ECO:0000313" key="16">
    <source>
        <dbReference type="EMBL" id="THH06266.1"/>
    </source>
</evidence>
<dbReference type="FunFam" id="1.10.45.10:FF:000001">
    <property type="entry name" value="D-lactate dehydrogenase mitochondrial"/>
    <property type="match status" value="1"/>
</dbReference>
<dbReference type="SUPFAM" id="SSF53335">
    <property type="entry name" value="S-adenosyl-L-methionine-dependent methyltransferases"/>
    <property type="match status" value="1"/>
</dbReference>
<dbReference type="InterPro" id="IPR036318">
    <property type="entry name" value="FAD-bd_PCMH-like_sf"/>
</dbReference>
<keyword evidence="10" id="KW-0560">Oxidoreductase</keyword>
<dbReference type="InterPro" id="IPR016164">
    <property type="entry name" value="FAD-linked_Oxase-like_C"/>
</dbReference>
<dbReference type="GO" id="GO:0005739">
    <property type="term" value="C:mitochondrion"/>
    <property type="evidence" value="ECO:0007669"/>
    <property type="project" value="UniProtKB-SubCell"/>
</dbReference>
<dbReference type="Pfam" id="PF11968">
    <property type="entry name" value="Bmt2"/>
    <property type="match status" value="1"/>
</dbReference>
<comment type="function">
    <text evidence="13">S-adenosyl-L-methionine-dependent methyltransferase that specifically methylates the N(1) position of an adenine present in helix 65 in 25S rRNA.</text>
</comment>
<dbReference type="SUPFAM" id="SSF56176">
    <property type="entry name" value="FAD-binding/transporter-associated domain-like"/>
    <property type="match status" value="1"/>
</dbReference>
<comment type="subcellular location">
    <subcellularLocation>
        <location evidence="2">Mitochondrion</location>
    </subcellularLocation>
    <subcellularLocation>
        <location evidence="13">Nucleus</location>
        <location evidence="13">Nucleolus</location>
    </subcellularLocation>
</comment>
<evidence type="ECO:0000256" key="12">
    <source>
        <dbReference type="ARBA" id="ARBA00051436"/>
    </source>
</evidence>
<dbReference type="EC" id="2.1.1.-" evidence="13"/>
<evidence type="ECO:0000256" key="14">
    <source>
        <dbReference type="SAM" id="MobiDB-lite"/>
    </source>
</evidence>
<feature type="compositionally biased region" description="Basic residues" evidence="14">
    <location>
        <begin position="310"/>
        <end position="326"/>
    </location>
</feature>
<keyword evidence="4 13" id="KW-0489">Methyltransferase</keyword>
<dbReference type="GO" id="GO:0008720">
    <property type="term" value="F:D-lactate dehydrogenase (NAD+) activity"/>
    <property type="evidence" value="ECO:0007669"/>
    <property type="project" value="TreeGrafter"/>
</dbReference>
<dbReference type="InterPro" id="IPR016169">
    <property type="entry name" value="FAD-bd_PCMH_sub2"/>
</dbReference>
<evidence type="ECO:0000256" key="10">
    <source>
        <dbReference type="ARBA" id="ARBA00023002"/>
    </source>
</evidence>
<evidence type="ECO:0000256" key="5">
    <source>
        <dbReference type="ARBA" id="ARBA00022630"/>
    </source>
</evidence>
<evidence type="ECO:0000256" key="8">
    <source>
        <dbReference type="ARBA" id="ARBA00022827"/>
    </source>
</evidence>
<evidence type="ECO:0000259" key="15">
    <source>
        <dbReference type="PROSITE" id="PS51387"/>
    </source>
</evidence>
<keyword evidence="9" id="KW-0809">Transit peptide</keyword>
<evidence type="ECO:0000256" key="6">
    <source>
        <dbReference type="ARBA" id="ARBA00022679"/>
    </source>
</evidence>
<keyword evidence="17" id="KW-1185">Reference proteome</keyword>
<dbReference type="SUPFAM" id="SSF51395">
    <property type="entry name" value="FMN-linked oxidoreductases"/>
    <property type="match status" value="1"/>
</dbReference>
<dbReference type="Gene3D" id="3.30.70.2740">
    <property type="match status" value="1"/>
</dbReference>
<evidence type="ECO:0000313" key="17">
    <source>
        <dbReference type="Proteomes" id="UP000308199"/>
    </source>
</evidence>
<dbReference type="GO" id="GO:0071949">
    <property type="term" value="F:FAD binding"/>
    <property type="evidence" value="ECO:0007669"/>
    <property type="project" value="InterPro"/>
</dbReference>
<dbReference type="GO" id="GO:0004458">
    <property type="term" value="F:D-lactate dehydrogenase (cytochrome) activity"/>
    <property type="evidence" value="ECO:0007669"/>
    <property type="project" value="UniProtKB-EC"/>
</dbReference>
<dbReference type="InterPro" id="IPR001155">
    <property type="entry name" value="OxRdtase_FMN_N"/>
</dbReference>
<dbReference type="GO" id="GO:0010181">
    <property type="term" value="F:FMN binding"/>
    <property type="evidence" value="ECO:0007669"/>
    <property type="project" value="InterPro"/>
</dbReference>
<dbReference type="Gene3D" id="3.20.20.70">
    <property type="entry name" value="Aldolase class I"/>
    <property type="match status" value="1"/>
</dbReference>
<keyword evidence="5" id="KW-0285">Flavoprotein</keyword>
<keyword evidence="6 13" id="KW-0808">Transferase</keyword>
<feature type="binding site" evidence="13">
    <location>
        <position position="152"/>
    </location>
    <ligand>
        <name>S-adenosyl-L-methionine</name>
        <dbReference type="ChEBI" id="CHEBI:59789"/>
    </ligand>
</feature>
<dbReference type="SUPFAM" id="SSF55103">
    <property type="entry name" value="FAD-linked oxidases, C-terminal domain"/>
    <property type="match status" value="1"/>
</dbReference>
<dbReference type="AlphaFoldDB" id="A0A4S4L4C0"/>
<evidence type="ECO:0000256" key="13">
    <source>
        <dbReference type="HAMAP-Rule" id="MF_03044"/>
    </source>
</evidence>
<evidence type="ECO:0000256" key="7">
    <source>
        <dbReference type="ARBA" id="ARBA00022691"/>
    </source>
</evidence>
<feature type="binding site" evidence="13">
    <location>
        <position position="132"/>
    </location>
    <ligand>
        <name>S-adenosyl-L-methionine</name>
        <dbReference type="ChEBI" id="CHEBI:59789"/>
    </ligand>
</feature>
<dbReference type="GO" id="GO:0016433">
    <property type="term" value="F:rRNA (adenine) methyltransferase activity"/>
    <property type="evidence" value="ECO:0007669"/>
    <property type="project" value="UniProtKB-UniRule"/>
</dbReference>
<keyword evidence="13" id="KW-0539">Nucleus</keyword>
<gene>
    <name evidence="16" type="ORF">EW145_g4198</name>
</gene>
<dbReference type="InterPro" id="IPR029063">
    <property type="entry name" value="SAM-dependent_MTases_sf"/>
</dbReference>
<dbReference type="Gene3D" id="1.10.45.10">
    <property type="entry name" value="Vanillyl-alcohol Oxidase, Chain A, domain 4"/>
    <property type="match status" value="1"/>
</dbReference>
<dbReference type="InterPro" id="IPR016171">
    <property type="entry name" value="Vanillyl_alc_oxidase_C-sub2"/>
</dbReference>
<evidence type="ECO:0000256" key="2">
    <source>
        <dbReference type="ARBA" id="ARBA00004173"/>
    </source>
</evidence>
<reference evidence="16 17" key="1">
    <citation type="submission" date="2019-02" db="EMBL/GenBank/DDBJ databases">
        <title>Genome sequencing of the rare red list fungi Phellinidium pouzarii.</title>
        <authorList>
            <person name="Buettner E."/>
            <person name="Kellner H."/>
        </authorList>
    </citation>
    <scope>NUCLEOTIDE SEQUENCE [LARGE SCALE GENOMIC DNA]</scope>
    <source>
        <strain evidence="16 17">DSM 108285</strain>
    </source>
</reference>
<comment type="similarity">
    <text evidence="3">Belongs to the FAD-binding oxidoreductase/transferase type 4 family.</text>
</comment>
<accession>A0A4S4L4C0</accession>
<dbReference type="EMBL" id="SGPK01000205">
    <property type="protein sequence ID" value="THH06266.1"/>
    <property type="molecule type" value="Genomic_DNA"/>
</dbReference>
<comment type="cofactor">
    <cofactor evidence="1">
        <name>FAD</name>
        <dbReference type="ChEBI" id="CHEBI:57692"/>
    </cofactor>
</comment>
<evidence type="ECO:0000256" key="3">
    <source>
        <dbReference type="ARBA" id="ARBA00008000"/>
    </source>
</evidence>
<dbReference type="InterPro" id="IPR016166">
    <property type="entry name" value="FAD-bd_PCMH"/>
</dbReference>
<keyword evidence="8" id="KW-0274">FAD</keyword>
<dbReference type="PANTHER" id="PTHR11748">
    <property type="entry name" value="D-LACTATE DEHYDROGENASE"/>
    <property type="match status" value="1"/>
</dbReference>
<evidence type="ECO:0000256" key="9">
    <source>
        <dbReference type="ARBA" id="ARBA00022946"/>
    </source>
</evidence>
<protein>
    <recommendedName>
        <fullName evidence="13">25S rRNA adenine-N(1) methyltransferase</fullName>
        <ecNumber evidence="13">2.1.1.-</ecNumber>
    </recommendedName>
</protein>
<dbReference type="InterPro" id="IPR021867">
    <property type="entry name" value="Bmt2/SAMTOR"/>
</dbReference>
<dbReference type="Pfam" id="PF02913">
    <property type="entry name" value="FAD-oxidase_C"/>
    <property type="match status" value="1"/>
</dbReference>
<comment type="caution">
    <text evidence="16">The sequence shown here is derived from an EMBL/GenBank/DDBJ whole genome shotgun (WGS) entry which is preliminary data.</text>
</comment>
<dbReference type="Pfam" id="PF00724">
    <property type="entry name" value="Oxidored_FMN"/>
    <property type="match status" value="1"/>
</dbReference>
<dbReference type="Pfam" id="PF01565">
    <property type="entry name" value="FAD_binding_4"/>
    <property type="match status" value="1"/>
</dbReference>
<dbReference type="GO" id="GO:1903457">
    <property type="term" value="P:lactate catabolic process"/>
    <property type="evidence" value="ECO:0007669"/>
    <property type="project" value="TreeGrafter"/>
</dbReference>
<dbReference type="PROSITE" id="PS51387">
    <property type="entry name" value="FAD_PCMH"/>
    <property type="match status" value="1"/>
</dbReference>
<dbReference type="InterPro" id="IPR013785">
    <property type="entry name" value="Aldolase_TIM"/>
</dbReference>
<feature type="domain" description="FAD-binding PCMH-type" evidence="15">
    <location>
        <begin position="414"/>
        <end position="593"/>
    </location>
</feature>
<sequence>MKMKTRRRKAPVTASFASGSLGKGAGRLTRFASSANPLTSARLIRQFHVLLKQRTQLEKKQTSPENVQALADVDEEIAGLGGLETYQRMSAIGQGTDRGGGSERVFVEWLKELAIKDEKMKGKGKMRLLEVGALKPDNYANFGAWIDTHPIDLRSRHPLIAEQDFLRMDQEKHACAWDAVSLSLVVNFVPEPRDRGRMLRYAYNMLHDDGLLFLALPLPCVSNSRYLTFERLESLMRHIGFEPLRERWKAGGKMVYWLFSKRTQRGSSIPAQDEMRSAHFDKKVSLAFRAQAVVELCSLLDHVRRRARAGALTRRRRRPRTPRAPRVRPTACSCPSPFFSSVFGYSVSEWMRRGAGGTKEANAGLRTWQTVTYGSRADVEAAITELRKVLPDEGAVNTEPAILQSYGFSETSYHPSMPHAVVVRPKTTEDVSEVVKIANKYKVPVTAYGAGTSLEGQFSGCSTGSICIDMDGMNKILQDDGDLICQAGARWEDVNETLKEKGIPLFFPLDPGPGATIGGMIGTGCSGTNAVRYGTAKGEWFLNITVVLPDGEVIKTRKRARKSSAGFDTTKLFVGAEGTLGIVTEATLKLAPRLPTKVALAQFPDVQHAVNAVQEILRSSYGNFIQCVELVDDFSISAINKSGSIGQEYPIRDSLFFKIQGNDDAVKATAKLIQAVVKRHGSKMFQFAETDDEADALWEARKYVLMSVIASEEGARAWTTDVCVPVSKLPQLVQETKEDITHSGLKAGVLGHVGDGNFHALILFHDDAELQKVSECVHRLVYRALALDGTCTGEHGVGVGKKEYLVDELGPGTVELMKRVKDAIDPNHIMNPGKRLALRLKIRASGNDDHIPPPRDIAEFAHSQGVKIAASFEHNGRPDEVYGPSAIPYNDVFPKPNALTKEGIKRVVRGFVDAAKRSLKAGVDVIEIHNAHGYLLHEFVSPISNKRTDEYGGSFENRIRLTVQVVDAIRGIIPKDMPLFLRISATDWLEESLPNEPSWTIKETVKLSETLSAHGVDLIDVSSAGNHPQQRIISGTAANFAYQAQLAHEIKKAHGIDTPRGLLVGAVGEINTGPIAEEVLDLGMSDIVLVGRQFQKDSASVLTFAEQLGVRIKVAGSRTRY</sequence>
<dbReference type="HAMAP" id="MF_03044">
    <property type="entry name" value="BMT2"/>
    <property type="match status" value="1"/>
</dbReference>
<dbReference type="PANTHER" id="PTHR11748:SF111">
    <property type="entry name" value="D-LACTATE DEHYDROGENASE, MITOCHONDRIAL-RELATED"/>
    <property type="match status" value="1"/>
</dbReference>
<organism evidence="16 17">
    <name type="scientific">Phellinidium pouzarii</name>
    <dbReference type="NCBI Taxonomy" id="167371"/>
    <lineage>
        <taxon>Eukaryota</taxon>
        <taxon>Fungi</taxon>
        <taxon>Dikarya</taxon>
        <taxon>Basidiomycota</taxon>
        <taxon>Agaricomycotina</taxon>
        <taxon>Agaricomycetes</taxon>
        <taxon>Hymenochaetales</taxon>
        <taxon>Hymenochaetaceae</taxon>
        <taxon>Phellinidium</taxon>
    </lineage>
</organism>
<dbReference type="InterPro" id="IPR006094">
    <property type="entry name" value="Oxid_FAD_bind_N"/>
</dbReference>
<dbReference type="OrthoDB" id="7786253at2759"/>
<name>A0A4S4L4C0_9AGAM</name>
<dbReference type="GO" id="GO:0005730">
    <property type="term" value="C:nucleolus"/>
    <property type="evidence" value="ECO:0007669"/>
    <property type="project" value="UniProtKB-SubCell"/>
</dbReference>
<dbReference type="Gene3D" id="3.30.465.10">
    <property type="match status" value="1"/>
</dbReference>